<dbReference type="OrthoDB" id="9801217at2"/>
<accession>A0A7T4JU55</accession>
<dbReference type="Gene3D" id="3.40.50.1820">
    <property type="entry name" value="alpha/beta hydrolase"/>
    <property type="match status" value="1"/>
</dbReference>
<organism evidence="2 3">
    <name type="scientific">Corynebacterium glucuronolyticum</name>
    <dbReference type="NCBI Taxonomy" id="39791"/>
    <lineage>
        <taxon>Bacteria</taxon>
        <taxon>Bacillati</taxon>
        <taxon>Actinomycetota</taxon>
        <taxon>Actinomycetes</taxon>
        <taxon>Mycobacteriales</taxon>
        <taxon>Corynebacteriaceae</taxon>
        <taxon>Corynebacterium</taxon>
    </lineage>
</organism>
<evidence type="ECO:0000313" key="2">
    <source>
        <dbReference type="EMBL" id="QQB45510.1"/>
    </source>
</evidence>
<dbReference type="Pfam" id="PF12146">
    <property type="entry name" value="Hydrolase_4"/>
    <property type="match status" value="1"/>
</dbReference>
<dbReference type="PANTHER" id="PTHR11614">
    <property type="entry name" value="PHOSPHOLIPASE-RELATED"/>
    <property type="match status" value="1"/>
</dbReference>
<sequence>MLACMTGDSRNVPDALVTAFAQESSWEKDMLGDGFTQMTIPLSADPDGEGDLIATLVRYLPEGLSPEDYYERPALLYVHGLSDYFFQKHEATFFTSRGYAFYALDLRKCGRSHRPGQSWHYVSDLAYHFEELSIAATLIASKHDVLVPMGHSTGGLILPLWLNHLRNTAADGNPLTTTIAGLILNSPWLDMQYNPVVVAGAKVLGGIMSRVNPKSEVKGGNLSAYGESLSKNYHGEWDFNEEMKPVHGHPVYWGFLNTVMHYQNLIHEGKIQCDVPILALSSTKSWLNKPYSAATDTADAVIDVEHVATWSPKLGSAVDLRAIESARHDVFLSLPTPRKQAFEVTAEWLTTIAPVSH</sequence>
<gene>
    <name evidence="2" type="ORF">I6I10_08255</name>
</gene>
<keyword evidence="2" id="KW-0378">Hydrolase</keyword>
<dbReference type="SUPFAM" id="SSF53474">
    <property type="entry name" value="alpha/beta-Hydrolases"/>
    <property type="match status" value="1"/>
</dbReference>
<evidence type="ECO:0000313" key="3">
    <source>
        <dbReference type="Proteomes" id="UP000596145"/>
    </source>
</evidence>
<reference evidence="2 3" key="1">
    <citation type="submission" date="2020-12" db="EMBL/GenBank/DDBJ databases">
        <title>FDA dAtabase for Regulatory Grade micrObial Sequences (FDA-ARGOS): Supporting development and validation of Infectious Disease Dx tests.</title>
        <authorList>
            <person name="Sproer C."/>
            <person name="Gronow S."/>
            <person name="Severitt S."/>
            <person name="Schroder I."/>
            <person name="Tallon L."/>
            <person name="Sadzewicz L."/>
            <person name="Zhao X."/>
            <person name="Boylan J."/>
            <person name="Ott S."/>
            <person name="Bowen H."/>
            <person name="Vavikolanu K."/>
            <person name="Mehta A."/>
            <person name="Aluvathingal J."/>
            <person name="Nadendla S."/>
            <person name="Lowell S."/>
            <person name="Myers T."/>
            <person name="Yan Y."/>
            <person name="Sichtig H."/>
        </authorList>
    </citation>
    <scope>NUCLEOTIDE SEQUENCE [LARGE SCALE GENOMIC DNA]</scope>
    <source>
        <strain evidence="2 3">FDAARGOS_1053</strain>
    </source>
</reference>
<feature type="domain" description="Serine aminopeptidase S33" evidence="1">
    <location>
        <begin position="73"/>
        <end position="291"/>
    </location>
</feature>
<name>A0A7T4JU55_9CORY</name>
<dbReference type="InterPro" id="IPR022742">
    <property type="entry name" value="Hydrolase_4"/>
</dbReference>
<protein>
    <submittedName>
        <fullName evidence="2">Alpha/beta hydrolase</fullName>
    </submittedName>
</protein>
<proteinExistence type="predicted"/>
<dbReference type="AlphaFoldDB" id="A0A7T4JU55"/>
<dbReference type="GO" id="GO:0016787">
    <property type="term" value="F:hydrolase activity"/>
    <property type="evidence" value="ECO:0007669"/>
    <property type="project" value="UniProtKB-KW"/>
</dbReference>
<dbReference type="InterPro" id="IPR051044">
    <property type="entry name" value="MAG_DAG_Lipase"/>
</dbReference>
<dbReference type="Proteomes" id="UP000596145">
    <property type="component" value="Chromosome"/>
</dbReference>
<dbReference type="EMBL" id="CP066007">
    <property type="protein sequence ID" value="QQB45510.1"/>
    <property type="molecule type" value="Genomic_DNA"/>
</dbReference>
<evidence type="ECO:0000259" key="1">
    <source>
        <dbReference type="Pfam" id="PF12146"/>
    </source>
</evidence>
<dbReference type="InterPro" id="IPR029058">
    <property type="entry name" value="AB_hydrolase_fold"/>
</dbReference>